<dbReference type="InterPro" id="IPR015424">
    <property type="entry name" value="PyrdxlP-dep_Trfase"/>
</dbReference>
<dbReference type="AlphaFoldDB" id="A0AAE4YX03"/>
<dbReference type="InterPro" id="IPR015421">
    <property type="entry name" value="PyrdxlP-dep_Trfase_major"/>
</dbReference>
<evidence type="ECO:0000313" key="6">
    <source>
        <dbReference type="EMBL" id="TBF20430.1"/>
    </source>
</evidence>
<proteinExistence type="inferred from homology"/>
<dbReference type="Proteomes" id="UP000661163">
    <property type="component" value="Unassembled WGS sequence"/>
</dbReference>
<dbReference type="Proteomes" id="UP000291892">
    <property type="component" value="Unassembled WGS sequence"/>
</dbReference>
<dbReference type="RefSeq" id="WP_130815316.1">
    <property type="nucleotide sequence ID" value="NZ_JAJAEH010000045.1"/>
</dbReference>
<dbReference type="PANTHER" id="PTHR45688">
    <property type="match status" value="1"/>
</dbReference>
<dbReference type="CDD" id="cd00610">
    <property type="entry name" value="OAT_like"/>
    <property type="match status" value="1"/>
</dbReference>
<dbReference type="Pfam" id="PF00202">
    <property type="entry name" value="Aminotran_3"/>
    <property type="match status" value="1"/>
</dbReference>
<evidence type="ECO:0000256" key="4">
    <source>
        <dbReference type="RuleBase" id="RU003560"/>
    </source>
</evidence>
<dbReference type="Gene3D" id="3.40.640.10">
    <property type="entry name" value="Type I PLP-dependent aspartate aminotransferase-like (Major domain)"/>
    <property type="match status" value="1"/>
</dbReference>
<gene>
    <name evidence="6" type="ORF">ELG94_19820</name>
    <name evidence="5" type="ORF">GR217_35070</name>
</gene>
<evidence type="ECO:0000313" key="5">
    <source>
        <dbReference type="EMBL" id="NEI52836.1"/>
    </source>
</evidence>
<dbReference type="EMBL" id="SIKX01000001">
    <property type="protein sequence ID" value="TBF20430.1"/>
    <property type="molecule type" value="Genomic_DNA"/>
</dbReference>
<keyword evidence="5" id="KW-0808">Transferase</keyword>
<evidence type="ECO:0000313" key="7">
    <source>
        <dbReference type="Proteomes" id="UP000291892"/>
    </source>
</evidence>
<dbReference type="InterPro" id="IPR015422">
    <property type="entry name" value="PyrdxlP-dep_Trfase_small"/>
</dbReference>
<organism evidence="5 8">
    <name type="scientific">Rhizobium ruizarguesonis</name>
    <dbReference type="NCBI Taxonomy" id="2081791"/>
    <lineage>
        <taxon>Bacteria</taxon>
        <taxon>Pseudomonadati</taxon>
        <taxon>Pseudomonadota</taxon>
        <taxon>Alphaproteobacteria</taxon>
        <taxon>Hyphomicrobiales</taxon>
        <taxon>Rhizobiaceae</taxon>
        <taxon>Rhizobium/Agrobacterium group</taxon>
        <taxon>Rhizobium</taxon>
    </lineage>
</organism>
<dbReference type="Gene3D" id="3.90.1150.10">
    <property type="entry name" value="Aspartate Aminotransferase, domain 1"/>
    <property type="match status" value="1"/>
</dbReference>
<protein>
    <submittedName>
        <fullName evidence="5">Aminotransferase class III-fold pyridoxal phosphate-dependent enzyme</fullName>
    </submittedName>
    <submittedName>
        <fullName evidence="6">Aspartate aminotransferase family protein</fullName>
    </submittedName>
</protein>
<comment type="cofactor">
    <cofactor evidence="1">
        <name>pyridoxal 5'-phosphate</name>
        <dbReference type="ChEBI" id="CHEBI:597326"/>
    </cofactor>
</comment>
<reference evidence="5 8" key="2">
    <citation type="submission" date="2019-12" db="EMBL/GenBank/DDBJ databases">
        <title>Rhizobium genotypes associated with high levels of biological nitrogen fixation by grain legumes in a temperate-maritime cropping system.</title>
        <authorList>
            <person name="Maluk M."/>
            <person name="Francesc Ferrando Molina F."/>
            <person name="Lopez Del Egido L."/>
            <person name="Lafos M."/>
            <person name="Langarica-Fuentes A."/>
            <person name="Gebre Yohannes G."/>
            <person name="Young M.W."/>
            <person name="Martin P."/>
            <person name="Gantlett R."/>
            <person name="Kenicer G."/>
            <person name="Hawes C."/>
            <person name="Begg G.S."/>
            <person name="Quilliam R.S."/>
            <person name="Squire G.R."/>
            <person name="Poole P.S."/>
            <person name="Young P.W."/>
            <person name="Iannetta P.M."/>
            <person name="James E.K."/>
        </authorList>
    </citation>
    <scope>NUCLEOTIDE SEQUENCE [LARGE SCALE GENOMIC DNA]</scope>
    <source>
        <strain evidence="5 8">JHI985</strain>
    </source>
</reference>
<reference evidence="6 7" key="1">
    <citation type="submission" date="2019-02" db="EMBL/GenBank/DDBJ databases">
        <title>The genomic architecture of introgression among sibling species of bacteria.</title>
        <authorList>
            <person name="Cavassim M.I.A."/>
            <person name="Moeskjaer S."/>
            <person name="Moslemi C."/>
            <person name="Fields B."/>
            <person name="Bachmann A."/>
            <person name="Vilhjalmsson B."/>
            <person name="Schierup M.H."/>
            <person name="Young J.P.W."/>
            <person name="Andersen S.U."/>
        </authorList>
    </citation>
    <scope>NUCLEOTIDE SEQUENCE [LARGE SCALE GENOMIC DNA]</scope>
    <source>
        <strain evidence="6 7">SM42</strain>
    </source>
</reference>
<evidence type="ECO:0000313" key="8">
    <source>
        <dbReference type="Proteomes" id="UP000661163"/>
    </source>
</evidence>
<comment type="similarity">
    <text evidence="2 4">Belongs to the class-III pyridoxal-phosphate-dependent aminotransferase family.</text>
</comment>
<dbReference type="PIRSF" id="PIRSF000521">
    <property type="entry name" value="Transaminase_4ab_Lys_Orn"/>
    <property type="match status" value="1"/>
</dbReference>
<dbReference type="GO" id="GO:0008483">
    <property type="term" value="F:transaminase activity"/>
    <property type="evidence" value="ECO:0007669"/>
    <property type="project" value="UniProtKB-KW"/>
</dbReference>
<dbReference type="SUPFAM" id="SSF53383">
    <property type="entry name" value="PLP-dependent transferases"/>
    <property type="match status" value="1"/>
</dbReference>
<sequence length="427" mass="45828">MAENAALLARRERLLGRNMSTFYDDPVQLVRGEGVWLWDADGRKYLDCYNNVPHVGHCHPRVVDAITRQASTLNTHTRYLHEGILDYVERLTSTFDKSLNTAIMTCTGSEANDIALRMAQAVTGKTGVIATNHTYHGNTAAVSQLSTRMPPVGGFGGHVRHVPAPDSYRPLGGMPGEAFAEAFAAEVENAIASLQSSRHGFSALIICPFFANEGFPDLPPGFLDQAIAAVRKAGGLVISDEVQPGFGRTGGHMWGHQRAGFVPDVVTLGKPMANGHPVGGVVANADTLNAFRKAFRYFNTFGGNPVSCAAALAVLDVIEDEGLMENARAVGAYAQDGLKHLSEKHDVIGNVRGSGLFFGAELVLDREKKTPAPDIATKVINDMRARGVLMGKIGVHQCATKIRPPMPFSKENADLMLSTLDDVLSGL</sequence>
<name>A0AAE4YX03_9HYPH</name>
<keyword evidence="3 4" id="KW-0663">Pyridoxal phosphate</keyword>
<evidence type="ECO:0000256" key="3">
    <source>
        <dbReference type="ARBA" id="ARBA00022898"/>
    </source>
</evidence>
<comment type="caution">
    <text evidence="5">The sequence shown here is derived from an EMBL/GenBank/DDBJ whole genome shotgun (WGS) entry which is preliminary data.</text>
</comment>
<dbReference type="EMBL" id="WUFC01000049">
    <property type="protein sequence ID" value="NEI52836.1"/>
    <property type="molecule type" value="Genomic_DNA"/>
</dbReference>
<dbReference type="InterPro" id="IPR005814">
    <property type="entry name" value="Aminotrans_3"/>
</dbReference>
<keyword evidence="5" id="KW-0032">Aminotransferase</keyword>
<dbReference type="GO" id="GO:0030170">
    <property type="term" value="F:pyridoxal phosphate binding"/>
    <property type="evidence" value="ECO:0007669"/>
    <property type="project" value="InterPro"/>
</dbReference>
<dbReference type="PANTHER" id="PTHR45688:SF13">
    <property type="entry name" value="ALANINE--GLYOXYLATE AMINOTRANSFERASE 2-LIKE"/>
    <property type="match status" value="1"/>
</dbReference>
<accession>A0AAE4YX03</accession>
<dbReference type="InterPro" id="IPR049704">
    <property type="entry name" value="Aminotrans_3_PPA_site"/>
</dbReference>
<evidence type="ECO:0000256" key="1">
    <source>
        <dbReference type="ARBA" id="ARBA00001933"/>
    </source>
</evidence>
<dbReference type="PROSITE" id="PS00600">
    <property type="entry name" value="AA_TRANSFER_CLASS_3"/>
    <property type="match status" value="1"/>
</dbReference>
<evidence type="ECO:0000256" key="2">
    <source>
        <dbReference type="ARBA" id="ARBA00008954"/>
    </source>
</evidence>